<dbReference type="AlphaFoldDB" id="A0ABD1A1A4"/>
<sequence length="165" mass="18724">MIVLGGLHVWDFSSDIPRKDADLPTLIYQRSDPHNWKCGPWIQISTTVLGQLLCVDLLTDYRTWHFRIYEFNPVTGICVQIDSLGDEAIILDLGFTVVAKDIPGIKKNSIYFSGVYHPLGDLTLKDPDYIYMFMISPPKPWNHNAFSSLSSTLMLDGSFRISLVK</sequence>
<keyword evidence="3" id="KW-1185">Reference proteome</keyword>
<dbReference type="Pfam" id="PF03478">
    <property type="entry name" value="Beta-prop_KIB1-4"/>
    <property type="match status" value="1"/>
</dbReference>
<evidence type="ECO:0000313" key="3">
    <source>
        <dbReference type="Proteomes" id="UP001558713"/>
    </source>
</evidence>
<evidence type="ECO:0000259" key="1">
    <source>
        <dbReference type="Pfam" id="PF03478"/>
    </source>
</evidence>
<feature type="domain" description="KIB1-4 beta-propeller" evidence="1">
    <location>
        <begin position="6"/>
        <end position="121"/>
    </location>
</feature>
<gene>
    <name evidence="2" type="ORF">V5N11_019807</name>
</gene>
<reference evidence="2 3" key="1">
    <citation type="submission" date="2024-04" db="EMBL/GenBank/DDBJ databases">
        <title>Genome assembly C_amara_ONT_v2.</title>
        <authorList>
            <person name="Yant L."/>
            <person name="Moore C."/>
            <person name="Slenker M."/>
        </authorList>
    </citation>
    <scope>NUCLEOTIDE SEQUENCE [LARGE SCALE GENOMIC DNA]</scope>
    <source>
        <tissue evidence="2">Leaf</tissue>
    </source>
</reference>
<dbReference type="EMBL" id="JBANAX010000614">
    <property type="protein sequence ID" value="KAL1200617.1"/>
    <property type="molecule type" value="Genomic_DNA"/>
</dbReference>
<dbReference type="Proteomes" id="UP001558713">
    <property type="component" value="Unassembled WGS sequence"/>
</dbReference>
<protein>
    <submittedName>
        <fullName evidence="2">F-box protein</fullName>
    </submittedName>
</protein>
<dbReference type="InterPro" id="IPR005174">
    <property type="entry name" value="KIB1-4_b-propeller"/>
</dbReference>
<proteinExistence type="predicted"/>
<comment type="caution">
    <text evidence="2">The sequence shown here is derived from an EMBL/GenBank/DDBJ whole genome shotgun (WGS) entry which is preliminary data.</text>
</comment>
<accession>A0ABD1A1A4</accession>
<name>A0ABD1A1A4_CARAN</name>
<evidence type="ECO:0000313" key="2">
    <source>
        <dbReference type="EMBL" id="KAL1200617.1"/>
    </source>
</evidence>
<organism evidence="2 3">
    <name type="scientific">Cardamine amara subsp. amara</name>
    <dbReference type="NCBI Taxonomy" id="228776"/>
    <lineage>
        <taxon>Eukaryota</taxon>
        <taxon>Viridiplantae</taxon>
        <taxon>Streptophyta</taxon>
        <taxon>Embryophyta</taxon>
        <taxon>Tracheophyta</taxon>
        <taxon>Spermatophyta</taxon>
        <taxon>Magnoliopsida</taxon>
        <taxon>eudicotyledons</taxon>
        <taxon>Gunneridae</taxon>
        <taxon>Pentapetalae</taxon>
        <taxon>rosids</taxon>
        <taxon>malvids</taxon>
        <taxon>Brassicales</taxon>
        <taxon>Brassicaceae</taxon>
        <taxon>Cardamineae</taxon>
        <taxon>Cardamine</taxon>
    </lineage>
</organism>